<evidence type="ECO:0000313" key="3">
    <source>
        <dbReference type="EMBL" id="GJE91087.1"/>
    </source>
</evidence>
<accession>A0A9P3G890</accession>
<keyword evidence="2" id="KW-0472">Membrane</keyword>
<keyword evidence="2" id="KW-1133">Transmembrane helix</keyword>
<sequence>MALLSAEDASRLDSLSSFLVSPAAASPLLLPARDALLRYSRWLERCAFWREEPLSPIEELGAWFVGEADIPTLAEHLGQHAWFYAGAVLCLVYLGVLVFAGAGRHKDGVQGGRGGVQAGEEVDDPTDAGDAPILIRIAAEGDPKLGVTFMHFKLDILKAMEKQLYTVDTHPAPRCILSGVFLPDGLEASFLDSTSGSGNTWFFAIDMSTIFDICPHDAYLSLTFREIPGVCPAQDDDDDDAKGDDDGWTTVSYRLRIRRRQPSANVPATRIKQRTRCSTPPSPRARTRSSPGIHLDSARSIPGGRGSVALGSQRSFSTHASWASYPVVSPAEMQAVRERSLRVILRSNAATRNQSQEDDSDSDTEGLAVVLKSRKPASSAAAPSPERLSLFAAMAQARRTRFAHTSGTDSPDLDAHPLPQTPSKSAAHWTGATSAHTRAFTAPATPQAPQASSRWPHSALRQPRGRYTSNSPNWRARHAAAVTSRELVLTTRPPATSGDSLTCFQLTMYSAYADIALNQRSGGVL</sequence>
<evidence type="ECO:0000256" key="1">
    <source>
        <dbReference type="SAM" id="MobiDB-lite"/>
    </source>
</evidence>
<evidence type="ECO:0000256" key="2">
    <source>
        <dbReference type="SAM" id="Phobius"/>
    </source>
</evidence>
<keyword evidence="4" id="KW-1185">Reference proteome</keyword>
<dbReference type="EMBL" id="BPQB01000019">
    <property type="protein sequence ID" value="GJE91087.1"/>
    <property type="molecule type" value="Genomic_DNA"/>
</dbReference>
<reference evidence="3 4" key="1">
    <citation type="submission" date="2021-08" db="EMBL/GenBank/DDBJ databases">
        <title>Draft Genome Sequence of Phanerochaete sordida strain YK-624.</title>
        <authorList>
            <person name="Mori T."/>
            <person name="Dohra H."/>
            <person name="Suzuki T."/>
            <person name="Kawagishi H."/>
            <person name="Hirai H."/>
        </authorList>
    </citation>
    <scope>NUCLEOTIDE SEQUENCE [LARGE SCALE GENOMIC DNA]</scope>
    <source>
        <strain evidence="3 4">YK-624</strain>
    </source>
</reference>
<name>A0A9P3G890_9APHY</name>
<comment type="caution">
    <text evidence="3">The sequence shown here is derived from an EMBL/GenBank/DDBJ whole genome shotgun (WGS) entry which is preliminary data.</text>
</comment>
<feature type="region of interest" description="Disordered" evidence="1">
    <location>
        <begin position="262"/>
        <end position="311"/>
    </location>
</feature>
<feature type="transmembrane region" description="Helical" evidence="2">
    <location>
        <begin position="81"/>
        <end position="103"/>
    </location>
</feature>
<organism evidence="3 4">
    <name type="scientific">Phanerochaete sordida</name>
    <dbReference type="NCBI Taxonomy" id="48140"/>
    <lineage>
        <taxon>Eukaryota</taxon>
        <taxon>Fungi</taxon>
        <taxon>Dikarya</taxon>
        <taxon>Basidiomycota</taxon>
        <taxon>Agaricomycotina</taxon>
        <taxon>Agaricomycetes</taxon>
        <taxon>Polyporales</taxon>
        <taxon>Phanerochaetaceae</taxon>
        <taxon>Phanerochaete</taxon>
    </lineage>
</organism>
<proteinExistence type="predicted"/>
<gene>
    <name evidence="3" type="ORF">PsYK624_072350</name>
</gene>
<keyword evidence="2" id="KW-0812">Transmembrane</keyword>
<evidence type="ECO:0000313" key="4">
    <source>
        <dbReference type="Proteomes" id="UP000703269"/>
    </source>
</evidence>
<protein>
    <submittedName>
        <fullName evidence="3">Uncharacterized protein</fullName>
    </submittedName>
</protein>
<dbReference type="AlphaFoldDB" id="A0A9P3G890"/>
<dbReference type="Proteomes" id="UP000703269">
    <property type="component" value="Unassembled WGS sequence"/>
</dbReference>
<feature type="compositionally biased region" description="Low complexity" evidence="1">
    <location>
        <begin position="441"/>
        <end position="451"/>
    </location>
</feature>
<feature type="region of interest" description="Disordered" evidence="1">
    <location>
        <begin position="401"/>
        <end position="472"/>
    </location>
</feature>